<dbReference type="EMBL" id="NFZS01000004">
    <property type="protein sequence ID" value="RAO75193.1"/>
    <property type="molecule type" value="Genomic_DNA"/>
</dbReference>
<evidence type="ECO:0000313" key="14">
    <source>
        <dbReference type="Proteomes" id="UP000248926"/>
    </source>
</evidence>
<keyword evidence="7 8" id="KW-0998">Cell outer membrane</keyword>
<gene>
    <name evidence="13" type="ORF">CA260_13915</name>
</gene>
<evidence type="ECO:0000256" key="3">
    <source>
        <dbReference type="ARBA" id="ARBA00022452"/>
    </source>
</evidence>
<keyword evidence="6 8" id="KW-0472">Membrane</keyword>
<dbReference type="PROSITE" id="PS52016">
    <property type="entry name" value="TONB_DEPENDENT_REC_3"/>
    <property type="match status" value="1"/>
</dbReference>
<dbReference type="SUPFAM" id="SSF56935">
    <property type="entry name" value="Porins"/>
    <property type="match status" value="1"/>
</dbReference>
<dbReference type="Pfam" id="PF00593">
    <property type="entry name" value="TonB_dep_Rec_b-barrel"/>
    <property type="match status" value="1"/>
</dbReference>
<keyword evidence="14" id="KW-1185">Reference proteome</keyword>
<evidence type="ECO:0000259" key="11">
    <source>
        <dbReference type="Pfam" id="PF00593"/>
    </source>
</evidence>
<dbReference type="GO" id="GO:0009279">
    <property type="term" value="C:cell outer membrane"/>
    <property type="evidence" value="ECO:0007669"/>
    <property type="project" value="UniProtKB-SubCell"/>
</dbReference>
<keyword evidence="4 8" id="KW-0812">Transmembrane</keyword>
<keyword evidence="3 8" id="KW-1134">Transmembrane beta strand</keyword>
<reference evidence="13 14" key="1">
    <citation type="journal article" date="2018" name="Genet. Mol. Biol.">
        <title>The genome sequence of Dyella jiangningensis FCAV SCS01 from a lignocellulose-decomposing microbial consortium metagenome reveals potential for biotechnological applications.</title>
        <authorList>
            <person name="Desiderato J.G."/>
            <person name="Alvarenga D.O."/>
            <person name="Constancio M.T.L."/>
            <person name="Alves L.M.C."/>
            <person name="Varani A.M."/>
        </authorList>
    </citation>
    <scope>NUCLEOTIDE SEQUENCE [LARGE SCALE GENOMIC DNA]</scope>
    <source>
        <strain evidence="13 14">FCAV SCS01</strain>
    </source>
</reference>
<evidence type="ECO:0000256" key="4">
    <source>
        <dbReference type="ARBA" id="ARBA00022692"/>
    </source>
</evidence>
<dbReference type="Gene3D" id="2.170.130.10">
    <property type="entry name" value="TonB-dependent receptor, plug domain"/>
    <property type="match status" value="1"/>
</dbReference>
<dbReference type="InterPro" id="IPR037066">
    <property type="entry name" value="Plug_dom_sf"/>
</dbReference>
<dbReference type="OrthoDB" id="9805434at2"/>
<name>A0A328P1H7_9GAMM</name>
<keyword evidence="10" id="KW-0732">Signal</keyword>
<evidence type="ECO:0000256" key="2">
    <source>
        <dbReference type="ARBA" id="ARBA00022448"/>
    </source>
</evidence>
<feature type="domain" description="TonB-dependent receptor-like beta-barrel" evidence="11">
    <location>
        <begin position="354"/>
        <end position="776"/>
    </location>
</feature>
<evidence type="ECO:0000256" key="6">
    <source>
        <dbReference type="ARBA" id="ARBA00023136"/>
    </source>
</evidence>
<comment type="similarity">
    <text evidence="8 9">Belongs to the TonB-dependent receptor family.</text>
</comment>
<evidence type="ECO:0000256" key="5">
    <source>
        <dbReference type="ARBA" id="ARBA00023077"/>
    </source>
</evidence>
<dbReference type="InterPro" id="IPR036942">
    <property type="entry name" value="Beta-barrel_TonB_sf"/>
</dbReference>
<evidence type="ECO:0000313" key="13">
    <source>
        <dbReference type="EMBL" id="RAO75193.1"/>
    </source>
</evidence>
<evidence type="ECO:0000256" key="8">
    <source>
        <dbReference type="PROSITE-ProRule" id="PRU01360"/>
    </source>
</evidence>
<dbReference type="InterPro" id="IPR039426">
    <property type="entry name" value="TonB-dep_rcpt-like"/>
</dbReference>
<dbReference type="PANTHER" id="PTHR47234">
    <property type="match status" value="1"/>
</dbReference>
<dbReference type="Gene3D" id="2.40.170.20">
    <property type="entry name" value="TonB-dependent receptor, beta-barrel domain"/>
    <property type="match status" value="1"/>
</dbReference>
<dbReference type="Pfam" id="PF07715">
    <property type="entry name" value="Plug"/>
    <property type="match status" value="1"/>
</dbReference>
<evidence type="ECO:0000259" key="12">
    <source>
        <dbReference type="Pfam" id="PF07715"/>
    </source>
</evidence>
<feature type="signal peptide" evidence="10">
    <location>
        <begin position="1"/>
        <end position="29"/>
    </location>
</feature>
<comment type="subcellular location">
    <subcellularLocation>
        <location evidence="1 8">Cell outer membrane</location>
        <topology evidence="1 8">Multi-pass membrane protein</topology>
    </subcellularLocation>
</comment>
<feature type="domain" description="TonB-dependent receptor plug" evidence="12">
    <location>
        <begin position="55"/>
        <end position="177"/>
    </location>
</feature>
<accession>A0A328P1H7</accession>
<protein>
    <submittedName>
        <fullName evidence="13">Ligand-gated channel</fullName>
    </submittedName>
</protein>
<proteinExistence type="inferred from homology"/>
<dbReference type="CDD" id="cd01347">
    <property type="entry name" value="ligand_gated_channel"/>
    <property type="match status" value="1"/>
</dbReference>
<dbReference type="PANTHER" id="PTHR47234:SF3">
    <property type="entry name" value="SECRETIN_TONB SHORT N-TERMINAL DOMAIN-CONTAINING PROTEIN"/>
    <property type="match status" value="1"/>
</dbReference>
<dbReference type="InterPro" id="IPR000531">
    <property type="entry name" value="Beta-barrel_TonB"/>
</dbReference>
<comment type="caution">
    <text evidence="13">The sequence shown here is derived from an EMBL/GenBank/DDBJ whole genome shotgun (WGS) entry which is preliminary data.</text>
</comment>
<keyword evidence="5 9" id="KW-0798">TonB box</keyword>
<dbReference type="AlphaFoldDB" id="A0A328P1H7"/>
<keyword evidence="2 8" id="KW-0813">Transport</keyword>
<dbReference type="InterPro" id="IPR012910">
    <property type="entry name" value="Plug_dom"/>
</dbReference>
<sequence>MPSHTRPLRRRLLPALIATLATTAVHAQAQDDASQARTLDQVVVTGVRASHRTALESPVPVDVLTQEDLRAAGAVNGELGQALATLLPSFNFPRQSNSGGSDHVRAAQLRGLSPDQVLVLVNGKRFHTSALVNTDTKIGRGTTPVDFNAIPISAIKRVEVLRDGAGAQYGSDAIAGVVNIILDDAPQGGEVAVTGGAYHTHFRPNDRDITDGDTGYAAAKWGTRLAGTGFFRFGLEANNHGSTNRAGYDTVPDWLADPTPANLALRGHRNYAAGDPKAESYNGWLNSELPLGGNATLYWFGTYTQRHSIGDNYFRYPDSSANVTSIYPDGFLPQSIGTDRDVQTAAGVRGLLGDWRYDGSLNWGSNAFGYDLRDSLNASLGPDSPTSFHIGSYRFNQGSVNGDFSRDFGVGSRVATLAVGVEYRHENFRTLPGDVASYIAGPYIDAPVGAQAGGGLQPQDAANLSRDVGAAYAEVSSDVTEHLFVDAAARYEHYSDFGGNWSGKLSGRWEFAPGYALRAAYSNNFRAPSLSQIGYEATSTGYGADGKLVTGRILSVNNPIAQGLGAQSLRPEKSRNASLGLTGQIDEHFDFSLDAYQIDIDHRVTLSETIDSPGLEDYILQHFGVPGVQSVAFFTNAVDTRTRGVELVGNYRTPLAGGGLLLTLAYSHNHTDIRQVLATPEALAATGAGNVLFGVEEQNTLTDAAPRQRGSFTANWNSTRWNLLGRVTRQGSVTRVFDFGGGYVPTQTYAARWQLDAEAEFKFTPRLSVAVGGYNLTNQYPTRSNSDINYAGNFPYDVISPIGINGAYWYGRVRYTF</sequence>
<organism evidence="13 14">
    <name type="scientific">Dyella jiangningensis</name>
    <dbReference type="NCBI Taxonomy" id="1379159"/>
    <lineage>
        <taxon>Bacteria</taxon>
        <taxon>Pseudomonadati</taxon>
        <taxon>Pseudomonadota</taxon>
        <taxon>Gammaproteobacteria</taxon>
        <taxon>Lysobacterales</taxon>
        <taxon>Rhodanobacteraceae</taxon>
        <taxon>Dyella</taxon>
    </lineage>
</organism>
<evidence type="ECO:0000256" key="1">
    <source>
        <dbReference type="ARBA" id="ARBA00004571"/>
    </source>
</evidence>
<evidence type="ECO:0000256" key="7">
    <source>
        <dbReference type="ARBA" id="ARBA00023237"/>
    </source>
</evidence>
<dbReference type="Proteomes" id="UP000248926">
    <property type="component" value="Unassembled WGS sequence"/>
</dbReference>
<dbReference type="RefSeq" id="WP_111983680.1">
    <property type="nucleotide sequence ID" value="NZ_NFZS01000004.1"/>
</dbReference>
<feature type="chain" id="PRO_5016461374" evidence="10">
    <location>
        <begin position="30"/>
        <end position="817"/>
    </location>
</feature>
<evidence type="ECO:0000256" key="9">
    <source>
        <dbReference type="RuleBase" id="RU003357"/>
    </source>
</evidence>
<evidence type="ECO:0000256" key="10">
    <source>
        <dbReference type="SAM" id="SignalP"/>
    </source>
</evidence>